<evidence type="ECO:0000256" key="1">
    <source>
        <dbReference type="ARBA" id="ARBA00022737"/>
    </source>
</evidence>
<dbReference type="Pfam" id="PF00634">
    <property type="entry name" value="BRCA2"/>
    <property type="match status" value="6"/>
</dbReference>
<keyword evidence="6" id="KW-1185">Reference proteome</keyword>
<evidence type="ECO:0000256" key="2">
    <source>
        <dbReference type="ARBA" id="ARBA00022763"/>
    </source>
</evidence>
<proteinExistence type="predicted"/>
<dbReference type="Ensembl" id="ENSMALT00000027115.1">
    <property type="protein sequence ID" value="ENSMALP00000026625.1"/>
    <property type="gene ID" value="ENSMALG00000018471.1"/>
</dbReference>
<dbReference type="InterPro" id="IPR002093">
    <property type="entry name" value="BRCA2_repeat"/>
</dbReference>
<feature type="region of interest" description="Disordered" evidence="4">
    <location>
        <begin position="283"/>
        <end position="308"/>
    </location>
</feature>
<dbReference type="Proteomes" id="UP000261600">
    <property type="component" value="Unplaced"/>
</dbReference>
<dbReference type="GO" id="GO:0006355">
    <property type="term" value="P:regulation of DNA-templated transcription"/>
    <property type="evidence" value="ECO:0007669"/>
    <property type="project" value="TreeGrafter"/>
</dbReference>
<dbReference type="PANTHER" id="PTHR11289:SF0">
    <property type="entry name" value="BREAST CANCER TYPE 2 SUSCEPTIBILITY PROTEIN"/>
    <property type="match status" value="1"/>
</dbReference>
<dbReference type="GO" id="GO:0000724">
    <property type="term" value="P:double-strand break repair via homologous recombination"/>
    <property type="evidence" value="ECO:0007669"/>
    <property type="project" value="InterPro"/>
</dbReference>
<sequence>RFADFFSLGPLDPDWFDVLTAQSFTNEGSVSDQDDLCANQEGMFKTPFDKTASDSQLFSTPRVFRHNRVVSPQTDDEQSFTIEQALPWIATQSPCWFRMSKDSYAKHICESLGAQIHPDVSWTSSLNTPPAVSNTIPYIGVLGYDFKLLVQLICFSYIFQFVRKLFPSLSNASRVGAHKDNDMPTLNQGTKGFFVCFLQFDNSSLNESDGVCRQKHPDAIEDGEIQSTVPSVLVGAENVLPKLLTNSSSALRKVKTDRIKRKQIILTKEDGCSSVQTSITSNAVSSEQITDAQEPVKHSSTPPVKTGDIEMTQWSPLNFSEISPYTVDISCHDRSPATQVENSTVIEQLQSYSDSGQQVRPPLTITGSGFTKKKRKFVYTVETSKTQVQEKEIQSEKTDSSPDNAPLTVEAKVLDLDMSQLCRDFAQDFSQMPDSSKLSKVAEDTPQIGFSPSACLSAMKRARQKARPANLDQDCDGVDNRRHVSTNNQNYSLNEGTVSDSGFQSGVADITHLTTTSSVLPSLENSGQSQQWSGFETDIHRSYSFLSSNKGNGKAHLEILQETNAKLPCAVKENQTLDPGGVGELHIESTSTQLPNRTKGTADSISYIPLGGQEATTSLSSVHVSGFKTASNKDIGISLASLDRAKCLFEEDETKWTFHHQPTKTAHDTNVKISVGHGSVKNANGDTSCQLTASQKADVTELCTLLEEADSQFEFTQFKSAKLKQHCQDNATTFQSFDKELDPDLLTGIDFDDSFSSDTEKHLTTTTTTTTAVMPDKANSGYNATSKQDNKNPLVLDVGFKTAGGNVLKVSKKCLSRARALFADFENLTDQRSPDEQGIEMNAKVTQGQVKGIRDTDATQVDTIACQCGLGMASGKEISVSAKAIQEADAFVKDCSVMNSNTDMSASHKKCIEPLPGSVTHKKYLPKFKNVQETFSEEPISEFQNVNAGPAACHSSVQCNVETLSFAFKNTQAITNAVSFYENPSTTVKCSSPSWTSSKNIDFSAVNESSSGGGFYTASGKKVSVSADAMKKAECLLSEIHRFEDTNKQLKQKGDALSTGNLINQVQVVTPKNGGFQTASGKGVVISSAALKKAESLLSECDAVEDKTGVKQPYSKLLVPGPSPRNSGFLAASGKPMALSAEALQKAKALFSDISFSAKIPAVSDTRNCDKKLENAGKMDKVHCGFMTAGGAAVHVSQKNLLKAKNLLKEFDDGSNRPQRRRRTISHQDIASLQDGEELYEAVGDDPTYFEVIRNLHYSFLT</sequence>
<dbReference type="Gene3D" id="6.10.70.10">
    <property type="match status" value="1"/>
</dbReference>
<evidence type="ECO:0008006" key="7">
    <source>
        <dbReference type="Google" id="ProtNLM"/>
    </source>
</evidence>
<evidence type="ECO:0000313" key="6">
    <source>
        <dbReference type="Proteomes" id="UP000261600"/>
    </source>
</evidence>
<evidence type="ECO:0000256" key="3">
    <source>
        <dbReference type="ARBA" id="ARBA00023204"/>
    </source>
</evidence>
<dbReference type="STRING" id="43700.ENSMALP00000026625"/>
<name>A0A3Q3K1N5_MONAL</name>
<keyword evidence="1" id="KW-0677">Repeat</keyword>
<evidence type="ECO:0000256" key="4">
    <source>
        <dbReference type="SAM" id="MobiDB-lite"/>
    </source>
</evidence>
<dbReference type="GO" id="GO:0005634">
    <property type="term" value="C:nucleus"/>
    <property type="evidence" value="ECO:0007669"/>
    <property type="project" value="TreeGrafter"/>
</dbReference>
<reference evidence="5" key="2">
    <citation type="submission" date="2025-09" db="UniProtKB">
        <authorList>
            <consortium name="Ensembl"/>
        </authorList>
    </citation>
    <scope>IDENTIFICATION</scope>
</reference>
<organism evidence="5 6">
    <name type="scientific">Monopterus albus</name>
    <name type="common">Swamp eel</name>
    <dbReference type="NCBI Taxonomy" id="43700"/>
    <lineage>
        <taxon>Eukaryota</taxon>
        <taxon>Metazoa</taxon>
        <taxon>Chordata</taxon>
        <taxon>Craniata</taxon>
        <taxon>Vertebrata</taxon>
        <taxon>Euteleostomi</taxon>
        <taxon>Actinopterygii</taxon>
        <taxon>Neopterygii</taxon>
        <taxon>Teleostei</taxon>
        <taxon>Neoteleostei</taxon>
        <taxon>Acanthomorphata</taxon>
        <taxon>Anabantaria</taxon>
        <taxon>Synbranchiformes</taxon>
        <taxon>Synbranchidae</taxon>
        <taxon>Monopterus</taxon>
    </lineage>
</organism>
<keyword evidence="3" id="KW-0234">DNA repair</keyword>
<dbReference type="AlphaFoldDB" id="A0A3Q3K1N5"/>
<keyword evidence="2" id="KW-0227">DNA damage</keyword>
<dbReference type="SUPFAM" id="SSF81878">
    <property type="entry name" value="BRCA2 tower domain"/>
    <property type="match status" value="1"/>
</dbReference>
<evidence type="ECO:0000313" key="5">
    <source>
        <dbReference type="Ensembl" id="ENSMALP00000026625.1"/>
    </source>
</evidence>
<reference evidence="5" key="1">
    <citation type="submission" date="2025-08" db="UniProtKB">
        <authorList>
            <consortium name="Ensembl"/>
        </authorList>
    </citation>
    <scope>IDENTIFICATION</scope>
</reference>
<accession>A0A3Q3K1N5</accession>
<dbReference type="InterPro" id="IPR015525">
    <property type="entry name" value="BRCA2"/>
</dbReference>
<protein>
    <recommendedName>
        <fullName evidence="7">BRCA2 DNA repair associated</fullName>
    </recommendedName>
</protein>
<dbReference type="PROSITE" id="PS50138">
    <property type="entry name" value="BRCA2_REPEAT"/>
    <property type="match status" value="6"/>
</dbReference>
<dbReference type="PANTHER" id="PTHR11289">
    <property type="entry name" value="BREAST CANCER TYPE 2 SUSCEPTIBILITY PROTEIN BRCA2"/>
    <property type="match status" value="1"/>
</dbReference>